<dbReference type="InterPro" id="IPR027417">
    <property type="entry name" value="P-loop_NTPase"/>
</dbReference>
<evidence type="ECO:0000313" key="4">
    <source>
        <dbReference type="Proteomes" id="UP000030361"/>
    </source>
</evidence>
<feature type="coiled-coil region" evidence="1">
    <location>
        <begin position="442"/>
        <end position="469"/>
    </location>
</feature>
<keyword evidence="1" id="KW-0175">Coiled coil</keyword>
<evidence type="ECO:0000259" key="2">
    <source>
        <dbReference type="Pfam" id="PF13514"/>
    </source>
</evidence>
<keyword evidence="4" id="KW-1185">Reference proteome</keyword>
<dbReference type="Proteomes" id="UP000030361">
    <property type="component" value="Chromosome"/>
</dbReference>
<dbReference type="PANTHER" id="PTHR41259:SF1">
    <property type="entry name" value="DOUBLE-STRAND BREAK REPAIR RAD50 ATPASE, PUTATIVE-RELATED"/>
    <property type="match status" value="1"/>
</dbReference>
<dbReference type="eggNOG" id="COG4717">
    <property type="taxonomic scope" value="Bacteria"/>
</dbReference>
<protein>
    <recommendedName>
        <fullName evidence="2">YhaN AAA domain-containing protein</fullName>
    </recommendedName>
</protein>
<feature type="coiled-coil region" evidence="1">
    <location>
        <begin position="561"/>
        <end position="588"/>
    </location>
</feature>
<accession>A0A1S6QJX8</accession>
<gene>
    <name evidence="3" type="ORF">PL11_008385</name>
</gene>
<dbReference type="EMBL" id="CP018906">
    <property type="protein sequence ID" value="AQW21928.1"/>
    <property type="molecule type" value="Genomic_DNA"/>
</dbReference>
<sequence length="841" mass="95885">MIIQRLKIYGYGKWSDQQFELDESIQVIMGPNEAGKSTIVDFIKSILFGFPTAKQATHGQFIPKDGSKFGGELFFREAGHDYRIVRTKGTHGGKVSFYDLTADIELTKADFEELLSPITRQVYDNLFYFGEYVQKELYGLNKDKLRSRIQQIGVAGSDQLIDINEDFEKQAEHFFAKRGTKRVINKKLTEYDKLSARVEEAKSNFSEYELLTRQVTDLNSVNSEKRASLKEKQSKLSMLQSQASLVPLLSELNSIPEISEHQLKQGFSEKDHNQVNEYLAEKYSLSKEVDRVKKQIDDPKMTVSLSPAASFYRQNLYKIDSLYNQTTDVQEQISQLTYNQQMIENNQGKINSLKQSNNLTDPLPKPFDDQTKVNVANWLKRESQIEAAQASVPDVKTSMTINPVMMGISVLILVVGLLMNSIAVKIGGIVVAAAIAYFFGINRQASQDIPDYTEELADLEKKLTRVRQTHNLNQIDSADWLNIQPALYQITELNKEITESSTVVEQLKSSVNDYFMQWDFANDWLAGFSNGDANIKLNTIRDSVTRWRQDSNHSLNTENQVNTLKGVLTDNQENLEQVEQKLAKFLSTRHMNNAADFETEYTRQQQLTKQFNRRQQLVDQIEASKVQVDLNTDLTEIQQSIDSLKVKINSLRNDLSQGETQATESETKLAHLIRDGEYHELQQQQANLQAEILEDVHTYVSLLMGSEFISKVLDLASKGRLPKVINQATDYFGILTNHHYDKLNFDAELTVTANDGMIFAINELSRGTLEQLYLSLVLAMAVNFADEYQMPIIIDDGFVNFDVNRRNNAYELLNQVAKHTQVIYLTANQYSDNLELPVINL</sequence>
<organism evidence="3 4">
    <name type="scientific">Lentilactobacillus curieae</name>
    <dbReference type="NCBI Taxonomy" id="1138822"/>
    <lineage>
        <taxon>Bacteria</taxon>
        <taxon>Bacillati</taxon>
        <taxon>Bacillota</taxon>
        <taxon>Bacilli</taxon>
        <taxon>Lactobacillales</taxon>
        <taxon>Lactobacillaceae</taxon>
        <taxon>Lentilactobacillus</taxon>
    </lineage>
</organism>
<evidence type="ECO:0000313" key="3">
    <source>
        <dbReference type="EMBL" id="AQW21928.1"/>
    </source>
</evidence>
<dbReference type="InterPro" id="IPR038734">
    <property type="entry name" value="YhaN_AAA"/>
</dbReference>
<feature type="coiled-coil region" evidence="1">
    <location>
        <begin position="184"/>
        <end position="211"/>
    </location>
</feature>
<dbReference type="RefSeq" id="WP_035167369.1">
    <property type="nucleotide sequence ID" value="NZ_CP018906.1"/>
</dbReference>
<reference evidence="3 4" key="1">
    <citation type="journal article" date="2015" name="Genome Announc.">
        <title>Genome Sequence of Lactobacillus curieae CCTCC M 2011381T, a Novel Producer of Gamma-aminobutyric Acid.</title>
        <authorList>
            <person name="Wang Y."/>
            <person name="Wang Y."/>
            <person name="Lang C."/>
            <person name="Wei D."/>
            <person name="Xu P."/>
            <person name="Xie J."/>
        </authorList>
    </citation>
    <scope>NUCLEOTIDE SEQUENCE [LARGE SCALE GENOMIC DNA]</scope>
    <source>
        <strain evidence="3 4">CCTCC M 2011381</strain>
    </source>
</reference>
<dbReference type="AlphaFoldDB" id="A0A1S6QJX8"/>
<dbReference type="Gene3D" id="3.40.50.300">
    <property type="entry name" value="P-loop containing nucleotide triphosphate hydrolases"/>
    <property type="match status" value="2"/>
</dbReference>
<dbReference type="Pfam" id="PF13514">
    <property type="entry name" value="AAA_27"/>
    <property type="match status" value="1"/>
</dbReference>
<dbReference type="PANTHER" id="PTHR41259">
    <property type="entry name" value="DOUBLE-STRAND BREAK REPAIR RAD50 ATPASE, PUTATIVE-RELATED"/>
    <property type="match status" value="1"/>
</dbReference>
<proteinExistence type="predicted"/>
<dbReference type="SUPFAM" id="SSF52540">
    <property type="entry name" value="P-loop containing nucleoside triphosphate hydrolases"/>
    <property type="match status" value="1"/>
</dbReference>
<name>A0A1S6QJX8_9LACO</name>
<feature type="coiled-coil region" evidence="1">
    <location>
        <begin position="634"/>
        <end position="661"/>
    </location>
</feature>
<dbReference type="KEGG" id="lcu:PL11_008385"/>
<evidence type="ECO:0000256" key="1">
    <source>
        <dbReference type="SAM" id="Coils"/>
    </source>
</evidence>
<feature type="domain" description="YhaN AAA" evidence="2">
    <location>
        <begin position="1"/>
        <end position="203"/>
    </location>
</feature>